<dbReference type="Gene3D" id="3.30.428.10">
    <property type="entry name" value="HIT-like"/>
    <property type="match status" value="1"/>
</dbReference>
<dbReference type="Proteomes" id="UP000237749">
    <property type="component" value="Unassembled WGS sequence"/>
</dbReference>
<name>A0A2S6HTT8_9FIRM</name>
<dbReference type="AlphaFoldDB" id="A0A2S6HTT8"/>
<evidence type="ECO:0000313" key="6">
    <source>
        <dbReference type="Proteomes" id="UP000237749"/>
    </source>
</evidence>
<protein>
    <submittedName>
        <fullName evidence="5">Histidine triad (HIT) family protein</fullName>
    </submittedName>
</protein>
<comment type="caution">
    <text evidence="5">The sequence shown here is derived from an EMBL/GenBank/DDBJ whole genome shotgun (WGS) entry which is preliminary data.</text>
</comment>
<feature type="active site" description="Tele-AMP-histidine intermediate" evidence="1">
    <location>
        <position position="115"/>
    </location>
</feature>
<dbReference type="InterPro" id="IPR011146">
    <property type="entry name" value="HIT-like"/>
</dbReference>
<proteinExistence type="predicted"/>
<evidence type="ECO:0000256" key="2">
    <source>
        <dbReference type="PIRSR" id="PIRSR601310-3"/>
    </source>
</evidence>
<reference evidence="5 6" key="1">
    <citation type="submission" date="2018-02" db="EMBL/GenBank/DDBJ databases">
        <title>Genomic Encyclopedia of Archaeal and Bacterial Type Strains, Phase II (KMG-II): from individual species to whole genera.</title>
        <authorList>
            <person name="Goeker M."/>
        </authorList>
    </citation>
    <scope>NUCLEOTIDE SEQUENCE [LARGE SCALE GENOMIC DNA]</scope>
    <source>
        <strain evidence="5 6">DSM 3808</strain>
    </source>
</reference>
<sequence>MYNHAPSDYVCPFCLIAKGIEKEYINTKQNDIIFQDDYVTAFISSCWWKNNKGHVIIIPNEHIENIYDLPSEMSYRIHDLEKDMAIALKETYQCDGVSSRQHNEPCGNQDVWHYHLHVFPRYKNDDLYKSERENTNPEERLEYAIKLKDYFIKMKHKQDADSQN</sequence>
<organism evidence="5 6">
    <name type="scientific">Lacrimispora xylanisolvens</name>
    <dbReference type="NCBI Taxonomy" id="384636"/>
    <lineage>
        <taxon>Bacteria</taxon>
        <taxon>Bacillati</taxon>
        <taxon>Bacillota</taxon>
        <taxon>Clostridia</taxon>
        <taxon>Lachnospirales</taxon>
        <taxon>Lachnospiraceae</taxon>
        <taxon>Lacrimispora</taxon>
    </lineage>
</organism>
<feature type="short sequence motif" description="Histidine triad motif" evidence="2 3">
    <location>
        <begin position="113"/>
        <end position="117"/>
    </location>
</feature>
<dbReference type="PROSITE" id="PS51084">
    <property type="entry name" value="HIT_2"/>
    <property type="match status" value="1"/>
</dbReference>
<accession>A0A2S6HTT8</accession>
<dbReference type="PANTHER" id="PTHR46648">
    <property type="entry name" value="HIT FAMILY PROTEIN 1"/>
    <property type="match status" value="1"/>
</dbReference>
<evidence type="ECO:0000259" key="4">
    <source>
        <dbReference type="PROSITE" id="PS51084"/>
    </source>
</evidence>
<dbReference type="OrthoDB" id="9784774at2"/>
<evidence type="ECO:0000313" key="5">
    <source>
        <dbReference type="EMBL" id="PPK81248.1"/>
    </source>
</evidence>
<feature type="domain" description="HIT" evidence="4">
    <location>
        <begin position="20"/>
        <end position="128"/>
    </location>
</feature>
<dbReference type="InterPro" id="IPR036265">
    <property type="entry name" value="HIT-like_sf"/>
</dbReference>
<dbReference type="EMBL" id="PTJA01000004">
    <property type="protein sequence ID" value="PPK81248.1"/>
    <property type="molecule type" value="Genomic_DNA"/>
</dbReference>
<dbReference type="RefSeq" id="WP_104436353.1">
    <property type="nucleotide sequence ID" value="NZ_PTJA01000004.1"/>
</dbReference>
<dbReference type="PANTHER" id="PTHR46648:SF1">
    <property type="entry name" value="ADENOSINE 5'-MONOPHOSPHORAMIDASE HNT1"/>
    <property type="match status" value="1"/>
</dbReference>
<evidence type="ECO:0000256" key="1">
    <source>
        <dbReference type="PIRSR" id="PIRSR601310-1"/>
    </source>
</evidence>
<dbReference type="InterPro" id="IPR001310">
    <property type="entry name" value="Histidine_triad_HIT"/>
</dbReference>
<keyword evidence="6" id="KW-1185">Reference proteome</keyword>
<dbReference type="Pfam" id="PF01230">
    <property type="entry name" value="HIT"/>
    <property type="match status" value="1"/>
</dbReference>
<evidence type="ECO:0000256" key="3">
    <source>
        <dbReference type="PROSITE-ProRule" id="PRU00464"/>
    </source>
</evidence>
<dbReference type="GO" id="GO:0003824">
    <property type="term" value="F:catalytic activity"/>
    <property type="evidence" value="ECO:0007669"/>
    <property type="project" value="InterPro"/>
</dbReference>
<gene>
    <name evidence="5" type="ORF">BXY41_10447</name>
</gene>
<dbReference type="SUPFAM" id="SSF54197">
    <property type="entry name" value="HIT-like"/>
    <property type="match status" value="1"/>
</dbReference>
<dbReference type="GO" id="GO:0009117">
    <property type="term" value="P:nucleotide metabolic process"/>
    <property type="evidence" value="ECO:0007669"/>
    <property type="project" value="TreeGrafter"/>
</dbReference>